<dbReference type="Gene3D" id="3.60.15.10">
    <property type="entry name" value="Ribonuclease Z/Hydroxyacylglutathione hydrolase-like"/>
    <property type="match status" value="1"/>
</dbReference>
<dbReference type="AlphaFoldDB" id="A0A1G7F7I4"/>
<dbReference type="RefSeq" id="WP_092686460.1">
    <property type="nucleotide sequence ID" value="NZ_FNBK01000001.1"/>
</dbReference>
<dbReference type="PANTHER" id="PTHR42951">
    <property type="entry name" value="METALLO-BETA-LACTAMASE DOMAIN-CONTAINING"/>
    <property type="match status" value="1"/>
</dbReference>
<evidence type="ECO:0000313" key="2">
    <source>
        <dbReference type="EMBL" id="SDE71839.1"/>
    </source>
</evidence>
<accession>A0A1G7F7I4</accession>
<dbReference type="OrthoDB" id="197151at2157"/>
<evidence type="ECO:0000313" key="3">
    <source>
        <dbReference type="Proteomes" id="UP000199076"/>
    </source>
</evidence>
<dbReference type="Proteomes" id="UP000199076">
    <property type="component" value="Unassembled WGS sequence"/>
</dbReference>
<proteinExistence type="predicted"/>
<dbReference type="CDD" id="cd07726">
    <property type="entry name" value="ST1585-like_MBL-fold"/>
    <property type="match status" value="1"/>
</dbReference>
<dbReference type="STRING" id="660518.SAMN05216218_10159"/>
<evidence type="ECO:0000259" key="1">
    <source>
        <dbReference type="SMART" id="SM00849"/>
    </source>
</evidence>
<feature type="domain" description="Metallo-beta-lactamase" evidence="1">
    <location>
        <begin position="30"/>
        <end position="228"/>
    </location>
</feature>
<organism evidence="2 3">
    <name type="scientific">Halorientalis regularis</name>
    <dbReference type="NCBI Taxonomy" id="660518"/>
    <lineage>
        <taxon>Archaea</taxon>
        <taxon>Methanobacteriati</taxon>
        <taxon>Methanobacteriota</taxon>
        <taxon>Stenosarchaea group</taxon>
        <taxon>Halobacteria</taxon>
        <taxon>Halobacteriales</taxon>
        <taxon>Haloarculaceae</taxon>
        <taxon>Halorientalis</taxon>
    </lineage>
</organism>
<dbReference type="SMART" id="SM00849">
    <property type="entry name" value="Lactamase_B"/>
    <property type="match status" value="1"/>
</dbReference>
<dbReference type="InterPro" id="IPR050855">
    <property type="entry name" value="NDM-1-like"/>
</dbReference>
<dbReference type="PANTHER" id="PTHR42951:SF4">
    <property type="entry name" value="ACYL-COENZYME A THIOESTERASE MBLAC2"/>
    <property type="match status" value="1"/>
</dbReference>
<dbReference type="InterPro" id="IPR037482">
    <property type="entry name" value="ST1585_MBL-fold"/>
</dbReference>
<dbReference type="InterPro" id="IPR001279">
    <property type="entry name" value="Metallo-B-lactamas"/>
</dbReference>
<keyword evidence="3" id="KW-1185">Reference proteome</keyword>
<dbReference type="Pfam" id="PF00753">
    <property type="entry name" value="Lactamase_B"/>
    <property type="match status" value="1"/>
</dbReference>
<gene>
    <name evidence="2" type="ORF">SAMN05216218_10159</name>
</gene>
<name>A0A1G7F7I4_9EURY</name>
<dbReference type="SUPFAM" id="SSF56281">
    <property type="entry name" value="Metallo-hydrolase/oxidoreductase"/>
    <property type="match status" value="1"/>
</dbReference>
<dbReference type="EMBL" id="FNBK01000001">
    <property type="protein sequence ID" value="SDE71839.1"/>
    <property type="molecule type" value="Genomic_DNA"/>
</dbReference>
<dbReference type="InterPro" id="IPR036866">
    <property type="entry name" value="RibonucZ/Hydroxyglut_hydro"/>
</dbReference>
<protein>
    <submittedName>
        <fullName evidence="2">Glyoxylase, beta-lactamase superfamily II</fullName>
    </submittedName>
</protein>
<sequence>MGIGDMRRVETERCTDLYYVDPGVYEVPGHTSVYLLDGERPAIIESGIGKHTDRVLSALDELGISREEIEVIALTHVHLDHAGGAGELAAACPNAEVVVHEQGAPHLVDPSTLVAGTKQVVGESGWQFYAEPESVPENRIREVTDGDVIDLCDHELAVHHAPGHATHQMFYHDPANDAVFTADVLGCFYEQFDTARVATPPPTFDLDQCLDDIELLRDIDAETLLYSHFGPRPADGALDAYADVLKAWVARVAQTRRRQDDDRAAFKHLLGANDVPEGWSDDLEYGELRMNFSGAVTYLDQQEGAATGDRERPTTE</sequence>
<reference evidence="3" key="1">
    <citation type="submission" date="2016-10" db="EMBL/GenBank/DDBJ databases">
        <authorList>
            <person name="Varghese N."/>
            <person name="Submissions S."/>
        </authorList>
    </citation>
    <scope>NUCLEOTIDE SEQUENCE [LARGE SCALE GENOMIC DNA]</scope>
    <source>
        <strain evidence="3">IBRC-M 10760</strain>
    </source>
</reference>